<protein>
    <recommendedName>
        <fullName evidence="2">PH domain-containing protein</fullName>
    </recommendedName>
</protein>
<organism evidence="3">
    <name type="scientific">Alexandrium monilatum</name>
    <dbReference type="NCBI Taxonomy" id="311494"/>
    <lineage>
        <taxon>Eukaryota</taxon>
        <taxon>Sar</taxon>
        <taxon>Alveolata</taxon>
        <taxon>Dinophyceae</taxon>
        <taxon>Gonyaulacales</taxon>
        <taxon>Pyrocystaceae</taxon>
        <taxon>Alexandrium</taxon>
    </lineage>
</organism>
<dbReference type="Gene3D" id="2.30.29.30">
    <property type="entry name" value="Pleckstrin-homology domain (PH domain)/Phosphotyrosine-binding domain (PTB)"/>
    <property type="match status" value="1"/>
</dbReference>
<feature type="compositionally biased region" description="Basic and acidic residues" evidence="1">
    <location>
        <begin position="145"/>
        <end position="157"/>
    </location>
</feature>
<dbReference type="AlphaFoldDB" id="A0A7S4W049"/>
<accession>A0A7S4W049</accession>
<dbReference type="SMART" id="SM00233">
    <property type="entry name" value="PH"/>
    <property type="match status" value="1"/>
</dbReference>
<evidence type="ECO:0000313" key="3">
    <source>
        <dbReference type="EMBL" id="CAE4642760.1"/>
    </source>
</evidence>
<gene>
    <name evidence="3" type="ORF">AMON00008_LOCUS48876</name>
</gene>
<dbReference type="PANTHER" id="PTHR38899:SF1">
    <property type="entry name" value="PROTEIN KINASE"/>
    <property type="match status" value="1"/>
</dbReference>
<name>A0A7S4W049_9DINO</name>
<sequence>MGCGASHWHRWKTHVAISRTDGLAALVDGTPVDPTRFISSDQEIVHSGELWKLNQGADPQAPQEWMKRRMWLTDGGGFYYYSRQFHKPLGCYVARLEMRMPSTRILDRYIIELGAEEELGVKPTILATESEQDWNEWVKNIRSVQERERKRGEDKISPLDPFMGPGIHTERKRLNSIPFLSESSAAGVLPGALEGDRKATKSSLSSAGSSQSGAPMAKRESFGDKIFEHCSSLIGKNVSAQSTLVSGQASIGTSIFGSRKLKQSSARKMPKAIRRNSQAAFASKNHTVLVLDWDDTLFPTTFVRKDLNLDWRFPIASQVRPGPSRTQVERLLDKLSRRVEDFVSTACSLAHVVVVTLASSPWVTTSSQNFMPRLGRLLQEQNVEVVYARNKISEQNRQEYARKAFKSSVDEATYWMRAKAAAMQEVISKFHGGAASWKNLISIGDADFERVALATVAQEHFLQESIGGQIVETGRTSMVISKDGHLQRLRAKTVKMLDEPSCEELIAQARLFRTWLPHIVRKDAGFDVDMVGSQDDRYLSEVHQFVTGKLEEVRWQDLAALD</sequence>
<feature type="domain" description="PH" evidence="2">
    <location>
        <begin position="43"/>
        <end position="146"/>
    </location>
</feature>
<feature type="region of interest" description="Disordered" evidence="1">
    <location>
        <begin position="145"/>
        <end position="165"/>
    </location>
</feature>
<dbReference type="InterPro" id="IPR001849">
    <property type="entry name" value="PH_domain"/>
</dbReference>
<dbReference type="EMBL" id="HBNR01069030">
    <property type="protein sequence ID" value="CAE4642760.1"/>
    <property type="molecule type" value="Transcribed_RNA"/>
</dbReference>
<feature type="region of interest" description="Disordered" evidence="1">
    <location>
        <begin position="197"/>
        <end position="217"/>
    </location>
</feature>
<dbReference type="SUPFAM" id="SSF50729">
    <property type="entry name" value="PH domain-like"/>
    <property type="match status" value="1"/>
</dbReference>
<reference evidence="3" key="1">
    <citation type="submission" date="2021-01" db="EMBL/GenBank/DDBJ databases">
        <authorList>
            <person name="Corre E."/>
            <person name="Pelletier E."/>
            <person name="Niang G."/>
            <person name="Scheremetjew M."/>
            <person name="Finn R."/>
            <person name="Kale V."/>
            <person name="Holt S."/>
            <person name="Cochrane G."/>
            <person name="Meng A."/>
            <person name="Brown T."/>
            <person name="Cohen L."/>
        </authorList>
    </citation>
    <scope>NUCLEOTIDE SEQUENCE</scope>
    <source>
        <strain evidence="3">CCMP3105</strain>
    </source>
</reference>
<feature type="compositionally biased region" description="Low complexity" evidence="1">
    <location>
        <begin position="202"/>
        <end position="214"/>
    </location>
</feature>
<dbReference type="PANTHER" id="PTHR38899">
    <property type="entry name" value="DOMAIN OOKINETE PROTEIN, PUTATIVE-RELATED"/>
    <property type="match status" value="1"/>
</dbReference>
<dbReference type="InterPro" id="IPR011993">
    <property type="entry name" value="PH-like_dom_sf"/>
</dbReference>
<proteinExistence type="predicted"/>
<dbReference type="PROSITE" id="PS50003">
    <property type="entry name" value="PH_DOMAIN"/>
    <property type="match status" value="1"/>
</dbReference>
<evidence type="ECO:0000256" key="1">
    <source>
        <dbReference type="SAM" id="MobiDB-lite"/>
    </source>
</evidence>
<evidence type="ECO:0000259" key="2">
    <source>
        <dbReference type="PROSITE" id="PS50003"/>
    </source>
</evidence>